<accession>A0A6J4E0M2</accession>
<dbReference type="Pfam" id="PF12804">
    <property type="entry name" value="NTP_transf_3"/>
    <property type="match status" value="1"/>
</dbReference>
<dbReference type="Proteomes" id="UP001054892">
    <property type="component" value="Unassembled WGS sequence"/>
</dbReference>
<evidence type="ECO:0000313" key="5">
    <source>
        <dbReference type="Proteomes" id="UP000509383"/>
    </source>
</evidence>
<dbReference type="PANTHER" id="PTHR43777">
    <property type="entry name" value="MOLYBDENUM COFACTOR CYTIDYLYLTRANSFERASE"/>
    <property type="match status" value="1"/>
</dbReference>
<dbReference type="GO" id="GO:0016779">
    <property type="term" value="F:nucleotidyltransferase activity"/>
    <property type="evidence" value="ECO:0007669"/>
    <property type="project" value="UniProtKB-ARBA"/>
</dbReference>
<keyword evidence="1" id="KW-0460">Magnesium</keyword>
<protein>
    <recommendedName>
        <fullName evidence="2">MobA-like NTP transferase domain-containing protein</fullName>
    </recommendedName>
</protein>
<proteinExistence type="predicted"/>
<sequence length="195" mass="20821">MPHVIALILAAGRGTRFGSDKRQARLADGRTLLAASVERARAVFDEVRVVLRPEDDPAALGLPAACPVIRCADADQGMGHSLAAGARGLSTAPGDALAVLLGDMPWLAEATLRELLARADARRILFPLHQGQRGHPVIFGRAFWPELERLQGDEGARAVLAAHREAWLALEVDDPGVVLDVDTPQALDTGQVERP</sequence>
<dbReference type="KEGG" id="ptw:TUM18999_11060"/>
<dbReference type="Proteomes" id="UP000509383">
    <property type="component" value="Chromosome"/>
</dbReference>
<evidence type="ECO:0000313" key="4">
    <source>
        <dbReference type="EMBL" id="GJN53398.1"/>
    </source>
</evidence>
<evidence type="ECO:0000313" key="3">
    <source>
        <dbReference type="EMBL" id="BCG22915.1"/>
    </source>
</evidence>
<dbReference type="AlphaFoldDB" id="A0A6J4E0M2"/>
<evidence type="ECO:0000256" key="1">
    <source>
        <dbReference type="ARBA" id="ARBA00022842"/>
    </source>
</evidence>
<dbReference type="PANTHER" id="PTHR43777:SF1">
    <property type="entry name" value="MOLYBDENUM COFACTOR CYTIDYLYLTRANSFERASE"/>
    <property type="match status" value="1"/>
</dbReference>
<dbReference type="EMBL" id="BQKM01000006">
    <property type="protein sequence ID" value="GJN53398.1"/>
    <property type="molecule type" value="Genomic_DNA"/>
</dbReference>
<dbReference type="CDD" id="cd04182">
    <property type="entry name" value="GT_2_like_f"/>
    <property type="match status" value="1"/>
</dbReference>
<reference evidence="3 5" key="1">
    <citation type="submission" date="2020-05" db="EMBL/GenBank/DDBJ databases">
        <title>Characterization of novel class B3 metallo-beta-lactamase from novel Pseudomonas species.</title>
        <authorList>
            <person name="Yamada K."/>
            <person name="Aoki K."/>
            <person name="Ishii Y."/>
        </authorList>
    </citation>
    <scope>NUCLEOTIDE SEQUENCE [LARGE SCALE GENOMIC DNA]</scope>
    <source>
        <strain evidence="3 5">TUM18999</strain>
        <strain evidence="4 6">TUM20286</strain>
    </source>
</reference>
<organism evidence="3 5">
    <name type="scientific">Pseudomonas tohonis</name>
    <dbReference type="NCBI Taxonomy" id="2725477"/>
    <lineage>
        <taxon>Bacteria</taxon>
        <taxon>Pseudomonadati</taxon>
        <taxon>Pseudomonadota</taxon>
        <taxon>Gammaproteobacteria</taxon>
        <taxon>Pseudomonadales</taxon>
        <taxon>Pseudomonadaceae</taxon>
        <taxon>Pseudomonas</taxon>
    </lineage>
</organism>
<dbReference type="RefSeq" id="WP_173173483.1">
    <property type="nucleotide sequence ID" value="NZ_AP023189.1"/>
</dbReference>
<evidence type="ECO:0000259" key="2">
    <source>
        <dbReference type="Pfam" id="PF12804"/>
    </source>
</evidence>
<name>A0A6J4E0M2_9PSED</name>
<dbReference type="InterPro" id="IPR025877">
    <property type="entry name" value="MobA-like_NTP_Trfase"/>
</dbReference>
<dbReference type="EMBL" id="AP023189">
    <property type="protein sequence ID" value="BCG22915.1"/>
    <property type="molecule type" value="Genomic_DNA"/>
</dbReference>
<dbReference type="InterPro" id="IPR029044">
    <property type="entry name" value="Nucleotide-diphossugar_trans"/>
</dbReference>
<keyword evidence="6" id="KW-1185">Reference proteome</keyword>
<feature type="domain" description="MobA-like NTP transferase" evidence="2">
    <location>
        <begin position="6"/>
        <end position="164"/>
    </location>
</feature>
<gene>
    <name evidence="3" type="ORF">TUM18999_11060</name>
    <name evidence="4" type="ORF">TUM20286_31500</name>
</gene>
<dbReference type="SUPFAM" id="SSF53448">
    <property type="entry name" value="Nucleotide-diphospho-sugar transferases"/>
    <property type="match status" value="1"/>
</dbReference>
<evidence type="ECO:0000313" key="6">
    <source>
        <dbReference type="Proteomes" id="UP001054892"/>
    </source>
</evidence>
<dbReference type="Gene3D" id="3.90.550.10">
    <property type="entry name" value="Spore Coat Polysaccharide Biosynthesis Protein SpsA, Chain A"/>
    <property type="match status" value="1"/>
</dbReference>